<comment type="caution">
    <text evidence="2">The sequence shown here is derived from an EMBL/GenBank/DDBJ whole genome shotgun (WGS) entry which is preliminary data.</text>
</comment>
<feature type="compositionally biased region" description="Basic and acidic residues" evidence="1">
    <location>
        <begin position="188"/>
        <end position="205"/>
    </location>
</feature>
<evidence type="ECO:0000256" key="1">
    <source>
        <dbReference type="SAM" id="MobiDB-lite"/>
    </source>
</evidence>
<keyword evidence="3" id="KW-1185">Reference proteome</keyword>
<feature type="compositionally biased region" description="Acidic residues" evidence="1">
    <location>
        <begin position="534"/>
        <end position="543"/>
    </location>
</feature>
<accession>A0AAV4LPK4</accession>
<feature type="region of interest" description="Disordered" evidence="1">
    <location>
        <begin position="521"/>
        <end position="543"/>
    </location>
</feature>
<feature type="compositionally biased region" description="Low complexity" evidence="1">
    <location>
        <begin position="207"/>
        <end position="220"/>
    </location>
</feature>
<sequence length="543" mass="56549">MLLACGPVLQLRLVGNDDGNGVDLGGVAGDKDLADQGAPDQNALHPLGRNVLALHELEQVLPAVNDLDGAIRQKLGDVPGEQPPVVEGLVSGVLVPEVAAGHVVAADQQLAARVGVRDEVLELGQGFQPELERREGPADVRGVRLAGGVDEGASSSLGEAVAGNDVGAENAPDLVVGGRRKRRRASHHPPDVAAEERRELLKDDPVPEGVPAVAGGADAPQLGVEGRAEEPLDDAGLPRDIGEDLVVDAEEEPRHADEHGGLERLEVLEDVADVAAVDADAAAHENAGVDVDALVHVGERQVAEVALDGVHAHAAHLGEGAGDDGDGGGHLPLGENDALWHARGAGSVGNGVDHLRSGRPEGHHIRLAPLDHLVEEEDLHLVLPRRDYLVASHDDGGDGVLRCLGQHRNELLGARVVADDHVDVGILQNVDDGVLADGVVYGHHGVAVRVRRLLADEPLDAVDGVDAEHPAVNRLGGQHLHRLDAVDGEEPAAELLHDGLHLAVGLEGELPERPIALEHPRAEARAVGTQAEAPLEDFPPEGV</sequence>
<evidence type="ECO:0000313" key="2">
    <source>
        <dbReference type="EMBL" id="GIX61885.1"/>
    </source>
</evidence>
<evidence type="ECO:0000313" key="3">
    <source>
        <dbReference type="Proteomes" id="UP001497744"/>
    </source>
</evidence>
<dbReference type="Proteomes" id="UP001497744">
    <property type="component" value="Unassembled WGS sequence"/>
</dbReference>
<dbReference type="AlphaFoldDB" id="A0AAV4LPK4"/>
<feature type="compositionally biased region" description="Basic residues" evidence="1">
    <location>
        <begin position="178"/>
        <end position="187"/>
    </location>
</feature>
<dbReference type="EMBL" id="BPLF01000001">
    <property type="protein sequence ID" value="GIX61885.1"/>
    <property type="molecule type" value="Genomic_DNA"/>
</dbReference>
<gene>
    <name evidence="2" type="ORF">BcabD6B2_13200</name>
</gene>
<proteinExistence type="predicted"/>
<feature type="region of interest" description="Disordered" evidence="1">
    <location>
        <begin position="177"/>
        <end position="223"/>
    </location>
</feature>
<dbReference type="GeneID" id="94193368"/>
<protein>
    <submittedName>
        <fullName evidence="2">Peptidase M15, putative</fullName>
    </submittedName>
</protein>
<reference evidence="2 3" key="1">
    <citation type="submission" date="2021-06" db="EMBL/GenBank/DDBJ databases">
        <title>Genome sequence of Babesia caballi.</title>
        <authorList>
            <person name="Yamagishi J."/>
            <person name="Kidaka T."/>
            <person name="Ochi A."/>
        </authorList>
    </citation>
    <scope>NUCLEOTIDE SEQUENCE [LARGE SCALE GENOMIC DNA]</scope>
    <source>
        <strain evidence="2">USDA-D6B2</strain>
    </source>
</reference>
<dbReference type="RefSeq" id="XP_067713956.1">
    <property type="nucleotide sequence ID" value="XM_067857855.1"/>
</dbReference>
<name>A0AAV4LPK4_BABCB</name>
<organism evidence="2 3">
    <name type="scientific">Babesia caballi</name>
    <dbReference type="NCBI Taxonomy" id="5871"/>
    <lineage>
        <taxon>Eukaryota</taxon>
        <taxon>Sar</taxon>
        <taxon>Alveolata</taxon>
        <taxon>Apicomplexa</taxon>
        <taxon>Aconoidasida</taxon>
        <taxon>Piroplasmida</taxon>
        <taxon>Babesiidae</taxon>
        <taxon>Babesia</taxon>
    </lineage>
</organism>